<evidence type="ECO:0000313" key="2">
    <source>
        <dbReference type="Proteomes" id="UP000249390"/>
    </source>
</evidence>
<reference evidence="1 2" key="1">
    <citation type="submission" date="2018-06" db="EMBL/GenBank/DDBJ databases">
        <title>The Genome of Cuscuta australis (Dodder) Provides Insight into the Evolution of Plant Parasitism.</title>
        <authorList>
            <person name="Liu H."/>
        </authorList>
    </citation>
    <scope>NUCLEOTIDE SEQUENCE [LARGE SCALE GENOMIC DNA]</scope>
    <source>
        <strain evidence="2">cv. Yunnan</strain>
        <tissue evidence="1">Vines</tissue>
    </source>
</reference>
<proteinExistence type="predicted"/>
<gene>
    <name evidence="1" type="ORF">DM860_013032</name>
</gene>
<dbReference type="EMBL" id="NQVE01000196">
    <property type="protein sequence ID" value="RAL39831.1"/>
    <property type="molecule type" value="Genomic_DNA"/>
</dbReference>
<dbReference type="Proteomes" id="UP000249390">
    <property type="component" value="Unassembled WGS sequence"/>
</dbReference>
<sequence length="51" mass="4750">MGSWSLVAACGLEGGAAGLGIGVGCRVWPGGLSGQTGGNINCSGGGSEPED</sequence>
<organism evidence="1 2">
    <name type="scientific">Cuscuta australis</name>
    <dbReference type="NCBI Taxonomy" id="267555"/>
    <lineage>
        <taxon>Eukaryota</taxon>
        <taxon>Viridiplantae</taxon>
        <taxon>Streptophyta</taxon>
        <taxon>Embryophyta</taxon>
        <taxon>Tracheophyta</taxon>
        <taxon>Spermatophyta</taxon>
        <taxon>Magnoliopsida</taxon>
        <taxon>eudicotyledons</taxon>
        <taxon>Gunneridae</taxon>
        <taxon>Pentapetalae</taxon>
        <taxon>asterids</taxon>
        <taxon>lamiids</taxon>
        <taxon>Solanales</taxon>
        <taxon>Convolvulaceae</taxon>
        <taxon>Cuscuteae</taxon>
        <taxon>Cuscuta</taxon>
        <taxon>Cuscuta subgen. Grammica</taxon>
        <taxon>Cuscuta sect. Cleistogrammica</taxon>
    </lineage>
</organism>
<name>A0A328D689_9ASTE</name>
<accession>A0A328D689</accession>
<protein>
    <submittedName>
        <fullName evidence="1">Uncharacterized protein</fullName>
    </submittedName>
</protein>
<evidence type="ECO:0000313" key="1">
    <source>
        <dbReference type="EMBL" id="RAL39831.1"/>
    </source>
</evidence>
<comment type="caution">
    <text evidence="1">The sequence shown here is derived from an EMBL/GenBank/DDBJ whole genome shotgun (WGS) entry which is preliminary data.</text>
</comment>
<dbReference type="AlphaFoldDB" id="A0A328D689"/>
<keyword evidence="2" id="KW-1185">Reference proteome</keyword>